<evidence type="ECO:0000313" key="1">
    <source>
        <dbReference type="EMBL" id="CAF4268966.1"/>
    </source>
</evidence>
<sequence>LFHYLPKFQAPDVHISNPIEAKNYQSFK</sequence>
<protein>
    <submittedName>
        <fullName evidence="1">Uncharacterized protein</fullName>
    </submittedName>
</protein>
<dbReference type="EMBL" id="CAJOBB010011942">
    <property type="protein sequence ID" value="CAF4268966.1"/>
    <property type="molecule type" value="Genomic_DNA"/>
</dbReference>
<name>A0A820FS23_9BILA</name>
<reference evidence="1" key="1">
    <citation type="submission" date="2021-02" db="EMBL/GenBank/DDBJ databases">
        <authorList>
            <person name="Nowell W R."/>
        </authorList>
    </citation>
    <scope>NUCLEOTIDE SEQUENCE</scope>
</reference>
<proteinExistence type="predicted"/>
<feature type="non-terminal residue" evidence="1">
    <location>
        <position position="1"/>
    </location>
</feature>
<dbReference type="AlphaFoldDB" id="A0A820FS23"/>
<accession>A0A820FS23</accession>
<gene>
    <name evidence="1" type="ORF">KXQ929_LOCUS43775</name>
</gene>
<comment type="caution">
    <text evidence="1">The sequence shown here is derived from an EMBL/GenBank/DDBJ whole genome shotgun (WGS) entry which is preliminary data.</text>
</comment>
<evidence type="ECO:0000313" key="2">
    <source>
        <dbReference type="Proteomes" id="UP000663868"/>
    </source>
</evidence>
<organism evidence="1 2">
    <name type="scientific">Adineta steineri</name>
    <dbReference type="NCBI Taxonomy" id="433720"/>
    <lineage>
        <taxon>Eukaryota</taxon>
        <taxon>Metazoa</taxon>
        <taxon>Spiralia</taxon>
        <taxon>Gnathifera</taxon>
        <taxon>Rotifera</taxon>
        <taxon>Eurotatoria</taxon>
        <taxon>Bdelloidea</taxon>
        <taxon>Adinetida</taxon>
        <taxon>Adinetidae</taxon>
        <taxon>Adineta</taxon>
    </lineage>
</organism>
<dbReference type="Proteomes" id="UP000663868">
    <property type="component" value="Unassembled WGS sequence"/>
</dbReference>